<keyword evidence="1" id="KW-1133">Transmembrane helix</keyword>
<dbReference type="RefSeq" id="WP_133402380.1">
    <property type="nucleotide sequence ID" value="NZ_SMTK01000001.1"/>
</dbReference>
<feature type="transmembrane region" description="Helical" evidence="1">
    <location>
        <begin position="21"/>
        <end position="38"/>
    </location>
</feature>
<proteinExistence type="predicted"/>
<protein>
    <submittedName>
        <fullName evidence="2">Uncharacterized protein</fullName>
    </submittedName>
</protein>
<evidence type="ECO:0000313" key="2">
    <source>
        <dbReference type="EMBL" id="TDK27967.1"/>
    </source>
</evidence>
<keyword evidence="1" id="KW-0472">Membrane</keyword>
<reference evidence="2 3" key="1">
    <citation type="submission" date="2019-03" db="EMBL/GenBank/DDBJ databases">
        <title>Arthrobacter sp. nov., an bacterium isolated from biocrust in Mu Us Desert.</title>
        <authorList>
            <person name="Lixiong L."/>
        </authorList>
    </citation>
    <scope>NUCLEOTIDE SEQUENCE [LARGE SCALE GENOMIC DNA]</scope>
    <source>
        <strain evidence="2 3">SLN-3</strain>
    </source>
</reference>
<keyword evidence="3" id="KW-1185">Reference proteome</keyword>
<name>A0A4R5U2W1_9MICC</name>
<gene>
    <name evidence="2" type="ORF">E2F48_02330</name>
</gene>
<dbReference type="AlphaFoldDB" id="A0A4R5U2W1"/>
<dbReference type="Proteomes" id="UP000295411">
    <property type="component" value="Unassembled WGS sequence"/>
</dbReference>
<comment type="caution">
    <text evidence="2">The sequence shown here is derived from an EMBL/GenBank/DDBJ whole genome shotgun (WGS) entry which is preliminary data.</text>
</comment>
<evidence type="ECO:0000313" key="3">
    <source>
        <dbReference type="Proteomes" id="UP000295411"/>
    </source>
</evidence>
<evidence type="ECO:0000256" key="1">
    <source>
        <dbReference type="SAM" id="Phobius"/>
    </source>
</evidence>
<organism evidence="2 3">
    <name type="scientific">Arthrobacter crusticola</name>
    <dbReference type="NCBI Taxonomy" id="2547960"/>
    <lineage>
        <taxon>Bacteria</taxon>
        <taxon>Bacillati</taxon>
        <taxon>Actinomycetota</taxon>
        <taxon>Actinomycetes</taxon>
        <taxon>Micrococcales</taxon>
        <taxon>Micrococcaceae</taxon>
        <taxon>Arthrobacter</taxon>
    </lineage>
</organism>
<sequence length="80" mass="9091">MRSPNGRSNERNWNITGRELTTWRLLFLVFPPPIALLVDAAFGPVPAVVAGTSFYLGIIWFVITVPRKDQDTRQVEPEDH</sequence>
<dbReference type="EMBL" id="SMTK01000001">
    <property type="protein sequence ID" value="TDK27967.1"/>
    <property type="molecule type" value="Genomic_DNA"/>
</dbReference>
<feature type="transmembrane region" description="Helical" evidence="1">
    <location>
        <begin position="44"/>
        <end position="63"/>
    </location>
</feature>
<keyword evidence="1" id="KW-0812">Transmembrane</keyword>
<accession>A0A4R5U2W1</accession>